<sequence length="581" mass="62701">MGLNNKYKTGLAIVALSVFALFGLTANAQAEKIINFDASIKVNADSSINVVEKIKYDFGNIEKHGIYRDIETQGKLKVSNVSVVDERGKPYEFEIAKSGDTQSIKIGSANLTISGIHTYVISYSVNGAIGYFDNFDEIYWNATGDGWAVPIESAVATVTLPQVIQESYVRQACYAGNRGATTPCKFAGYIANSLDQVSAFNFSQNNLPAGEGLTVAVGFPKDIVSIPPPTFLERNPSIRFFVFLLPIFVFALMFLRWNKVGRDPKGRGVIIPQYDAPSGLTPLEVSAIMRQRISNSDISAEIVYLATKGFIKIIKTTDKGLIFSSDDYIFKQLRNDLSSLEDPVDKKIMTSLMAGADSGSSEIKLSDLKNAFYTSIPSIKNETYGFLIENGHIKSNPEKIITKYIVSSFLATAAALGGLIWAGASWDLDEVLVGLSSLSIVLSGVIAIIFSMLMPARTVKGQESKEYVLGLKEYLQIAEKDRIAFHNAPEKKPEVFEKLLPYAMVLGVDKAWAKEFKDIYTTPPSWYSDSSGGAFNSILFINSLNSFNSAATSSLGSSPGGGSSGGGFSGGGMGGGGGGSW</sequence>
<evidence type="ECO:0000256" key="1">
    <source>
        <dbReference type="SAM" id="MobiDB-lite"/>
    </source>
</evidence>
<keyword evidence="2" id="KW-1133">Transmembrane helix</keyword>
<feature type="compositionally biased region" description="Gly residues" evidence="1">
    <location>
        <begin position="558"/>
        <end position="581"/>
    </location>
</feature>
<dbReference type="Pfam" id="PF20990">
    <property type="entry name" value="DUF2207_C"/>
    <property type="match status" value="1"/>
</dbReference>
<feature type="transmembrane region" description="Helical" evidence="2">
    <location>
        <begin position="432"/>
        <end position="453"/>
    </location>
</feature>
<organism evidence="6 7">
    <name type="scientific">Candidatus Yanofskybacteria bacterium GW2011_GWE2_40_11</name>
    <dbReference type="NCBI Taxonomy" id="1619033"/>
    <lineage>
        <taxon>Bacteria</taxon>
        <taxon>Candidatus Yanofskyibacteriota</taxon>
    </lineage>
</organism>
<accession>A0A0G0QUF4</accession>
<evidence type="ECO:0000259" key="4">
    <source>
        <dbReference type="Pfam" id="PF09972"/>
    </source>
</evidence>
<feature type="chain" id="PRO_5002534148" description="DUF2207 domain-containing protein" evidence="3">
    <location>
        <begin position="31"/>
        <end position="581"/>
    </location>
</feature>
<dbReference type="InterPro" id="IPR048389">
    <property type="entry name" value="YciQ-like_C"/>
</dbReference>
<feature type="signal peptide" evidence="3">
    <location>
        <begin position="1"/>
        <end position="30"/>
    </location>
</feature>
<proteinExistence type="predicted"/>
<comment type="caution">
    <text evidence="6">The sequence shown here is derived from an EMBL/GenBank/DDBJ whole genome shotgun (WGS) entry which is preliminary data.</text>
</comment>
<feature type="domain" description="Predicted membrane protein YciQ-like C-terminal" evidence="5">
    <location>
        <begin position="273"/>
        <end position="516"/>
    </location>
</feature>
<feature type="transmembrane region" description="Helical" evidence="2">
    <location>
        <begin position="404"/>
        <end position="426"/>
    </location>
</feature>
<keyword evidence="2" id="KW-0812">Transmembrane</keyword>
<evidence type="ECO:0000256" key="3">
    <source>
        <dbReference type="SAM" id="SignalP"/>
    </source>
</evidence>
<dbReference type="AlphaFoldDB" id="A0A0G0QUF4"/>
<dbReference type="Pfam" id="PF09972">
    <property type="entry name" value="DUF2207"/>
    <property type="match status" value="1"/>
</dbReference>
<feature type="domain" description="DUF2207" evidence="4">
    <location>
        <begin position="33"/>
        <end position="219"/>
    </location>
</feature>
<dbReference type="EMBL" id="LBXZ01000002">
    <property type="protein sequence ID" value="KKR40991.1"/>
    <property type="molecule type" value="Genomic_DNA"/>
</dbReference>
<name>A0A0G0QUF4_9BACT</name>
<reference evidence="6 7" key="1">
    <citation type="journal article" date="2015" name="Nature">
        <title>rRNA introns, odd ribosomes, and small enigmatic genomes across a large radiation of phyla.</title>
        <authorList>
            <person name="Brown C.T."/>
            <person name="Hug L.A."/>
            <person name="Thomas B.C."/>
            <person name="Sharon I."/>
            <person name="Castelle C.J."/>
            <person name="Singh A."/>
            <person name="Wilkins M.J."/>
            <person name="Williams K.H."/>
            <person name="Banfield J.F."/>
        </authorList>
    </citation>
    <scope>NUCLEOTIDE SEQUENCE [LARGE SCALE GENOMIC DNA]</scope>
</reference>
<keyword evidence="2" id="KW-0472">Membrane</keyword>
<evidence type="ECO:0000256" key="2">
    <source>
        <dbReference type="SAM" id="Phobius"/>
    </source>
</evidence>
<evidence type="ECO:0008006" key="8">
    <source>
        <dbReference type="Google" id="ProtNLM"/>
    </source>
</evidence>
<dbReference type="InterPro" id="IPR018702">
    <property type="entry name" value="DUF2207"/>
</dbReference>
<protein>
    <recommendedName>
        <fullName evidence="8">DUF2207 domain-containing protein</fullName>
    </recommendedName>
</protein>
<keyword evidence="3" id="KW-0732">Signal</keyword>
<feature type="transmembrane region" description="Helical" evidence="2">
    <location>
        <begin position="238"/>
        <end position="257"/>
    </location>
</feature>
<gene>
    <name evidence="6" type="ORF">UT75_C0002G0028</name>
</gene>
<evidence type="ECO:0000313" key="7">
    <source>
        <dbReference type="Proteomes" id="UP000034072"/>
    </source>
</evidence>
<feature type="region of interest" description="Disordered" evidence="1">
    <location>
        <begin position="555"/>
        <end position="581"/>
    </location>
</feature>
<dbReference type="Proteomes" id="UP000034072">
    <property type="component" value="Unassembled WGS sequence"/>
</dbReference>
<evidence type="ECO:0000313" key="6">
    <source>
        <dbReference type="EMBL" id="KKR40991.1"/>
    </source>
</evidence>
<evidence type="ECO:0000259" key="5">
    <source>
        <dbReference type="Pfam" id="PF20990"/>
    </source>
</evidence>